<dbReference type="AlphaFoldDB" id="A0A8H4ET03"/>
<protein>
    <submittedName>
        <fullName evidence="3">Aldo/keto reductase</fullName>
    </submittedName>
</protein>
<feature type="domain" description="NADP-dependent oxidoreductase" evidence="2">
    <location>
        <begin position="8"/>
        <end position="170"/>
    </location>
</feature>
<dbReference type="InterPro" id="IPR050523">
    <property type="entry name" value="AKR_Detox_Biosynth"/>
</dbReference>
<keyword evidence="1" id="KW-0560">Oxidoreductase</keyword>
<dbReference type="GO" id="GO:0005829">
    <property type="term" value="C:cytosol"/>
    <property type="evidence" value="ECO:0007669"/>
    <property type="project" value="TreeGrafter"/>
</dbReference>
<comment type="caution">
    <text evidence="3">The sequence shown here is derived from an EMBL/GenBank/DDBJ whole genome shotgun (WGS) entry which is preliminary data.</text>
</comment>
<evidence type="ECO:0000313" key="4">
    <source>
        <dbReference type="Proteomes" id="UP000439903"/>
    </source>
</evidence>
<dbReference type="Pfam" id="PF00248">
    <property type="entry name" value="Aldo_ket_red"/>
    <property type="match status" value="1"/>
</dbReference>
<proteinExistence type="predicted"/>
<sequence>MLTVHLSYNKQNEKSLGEWIADKRSQVVIATKYTFLKKVLLKGGNHRKSLVENLDESLRRLGTGYNDLMFVHYWEFCTSIEEVTRSLDDIVRRGKVLYIALSDAPAWHGQFIGLQTRYNLLNQSLEHDIQTACAELDVFFKFGDDTTTKLLIFTMKVGIIPWGCVAEGTRTKAQLVENLNALEFKLTPEQIARLDAVSAPKEILFPYPIYSHLEKLVGKEIQIPDKYKPVFMMKAQEKI</sequence>
<evidence type="ECO:0000313" key="3">
    <source>
        <dbReference type="EMBL" id="KAF0547906.1"/>
    </source>
</evidence>
<dbReference type="Proteomes" id="UP000439903">
    <property type="component" value="Unassembled WGS sequence"/>
</dbReference>
<evidence type="ECO:0000256" key="1">
    <source>
        <dbReference type="ARBA" id="ARBA00023002"/>
    </source>
</evidence>
<organism evidence="3 4">
    <name type="scientific">Gigaspora margarita</name>
    <dbReference type="NCBI Taxonomy" id="4874"/>
    <lineage>
        <taxon>Eukaryota</taxon>
        <taxon>Fungi</taxon>
        <taxon>Fungi incertae sedis</taxon>
        <taxon>Mucoromycota</taxon>
        <taxon>Glomeromycotina</taxon>
        <taxon>Glomeromycetes</taxon>
        <taxon>Diversisporales</taxon>
        <taxon>Gigasporaceae</taxon>
        <taxon>Gigaspora</taxon>
    </lineage>
</organism>
<dbReference type="InterPro" id="IPR023210">
    <property type="entry name" value="NADP_OxRdtase_dom"/>
</dbReference>
<dbReference type="InterPro" id="IPR036812">
    <property type="entry name" value="NAD(P)_OxRdtase_dom_sf"/>
</dbReference>
<gene>
    <name evidence="3" type="ORF">F8M41_000258</name>
</gene>
<dbReference type="SUPFAM" id="SSF51430">
    <property type="entry name" value="NAD(P)-linked oxidoreductase"/>
    <property type="match status" value="1"/>
</dbReference>
<accession>A0A8H4ET03</accession>
<keyword evidence="4" id="KW-1185">Reference proteome</keyword>
<evidence type="ECO:0000259" key="2">
    <source>
        <dbReference type="Pfam" id="PF00248"/>
    </source>
</evidence>
<dbReference type="GO" id="GO:0016491">
    <property type="term" value="F:oxidoreductase activity"/>
    <property type="evidence" value="ECO:0007669"/>
    <property type="project" value="UniProtKB-KW"/>
</dbReference>
<dbReference type="EMBL" id="WTPW01000102">
    <property type="protein sequence ID" value="KAF0547906.1"/>
    <property type="molecule type" value="Genomic_DNA"/>
</dbReference>
<dbReference type="Gene3D" id="3.20.20.100">
    <property type="entry name" value="NADP-dependent oxidoreductase domain"/>
    <property type="match status" value="2"/>
</dbReference>
<name>A0A8H4ET03_GIGMA</name>
<dbReference type="PANTHER" id="PTHR43364:SF4">
    <property type="entry name" value="NAD(P)-LINKED OXIDOREDUCTASE SUPERFAMILY PROTEIN"/>
    <property type="match status" value="1"/>
</dbReference>
<reference evidence="3 4" key="1">
    <citation type="journal article" date="2019" name="Environ. Microbiol.">
        <title>At the nexus of three kingdoms: the genome of the mycorrhizal fungus Gigaspora margarita provides insights into plant, endobacterial and fungal interactions.</title>
        <authorList>
            <person name="Venice F."/>
            <person name="Ghignone S."/>
            <person name="Salvioli di Fossalunga A."/>
            <person name="Amselem J."/>
            <person name="Novero M."/>
            <person name="Xianan X."/>
            <person name="Sedzielewska Toro K."/>
            <person name="Morin E."/>
            <person name="Lipzen A."/>
            <person name="Grigoriev I.V."/>
            <person name="Henrissat B."/>
            <person name="Martin F.M."/>
            <person name="Bonfante P."/>
        </authorList>
    </citation>
    <scope>NUCLEOTIDE SEQUENCE [LARGE SCALE GENOMIC DNA]</scope>
    <source>
        <strain evidence="3 4">BEG34</strain>
    </source>
</reference>
<dbReference type="PANTHER" id="PTHR43364">
    <property type="entry name" value="NADH-SPECIFIC METHYLGLYOXAL REDUCTASE-RELATED"/>
    <property type="match status" value="1"/>
</dbReference>
<dbReference type="OrthoDB" id="37537at2759"/>